<dbReference type="InterPro" id="IPR001509">
    <property type="entry name" value="Epimerase_deHydtase"/>
</dbReference>
<dbReference type="Proteomes" id="UP000077349">
    <property type="component" value="Unassembled WGS sequence"/>
</dbReference>
<dbReference type="SUPFAM" id="SSF51735">
    <property type="entry name" value="NAD(P)-binding Rossmann-fold domains"/>
    <property type="match status" value="1"/>
</dbReference>
<proteinExistence type="predicted"/>
<comment type="caution">
    <text evidence="2">The sequence shown here is derived from an EMBL/GenBank/DDBJ whole genome shotgun (WGS) entry which is preliminary data.</text>
</comment>
<name>A0A087PP37_9PROT</name>
<dbReference type="PATRIC" id="fig|178901.10.peg.1782"/>
<evidence type="ECO:0000259" key="1">
    <source>
        <dbReference type="Pfam" id="PF01370"/>
    </source>
</evidence>
<reference evidence="2 3" key="1">
    <citation type="submission" date="2016-03" db="EMBL/GenBank/DDBJ databases">
        <title>Draft genome sequence of Acetobacter malorum CECT 7742, a strain isolated from strawberry vinegar.</title>
        <authorList>
            <person name="Sainz F."/>
            <person name="Mas A."/>
            <person name="Torija M.J."/>
        </authorList>
    </citation>
    <scope>NUCLEOTIDE SEQUENCE [LARGE SCALE GENOMIC DNA]</scope>
    <source>
        <strain evidence="2 3">CECT 7742</strain>
    </source>
</reference>
<dbReference type="Pfam" id="PF01370">
    <property type="entry name" value="Epimerase"/>
    <property type="match status" value="1"/>
</dbReference>
<dbReference type="Gene3D" id="3.40.50.720">
    <property type="entry name" value="NAD(P)-binding Rossmann-like Domain"/>
    <property type="match status" value="1"/>
</dbReference>
<dbReference type="PANTHER" id="PTHR48079:SF6">
    <property type="entry name" value="NAD(P)-BINDING DOMAIN-CONTAINING PROTEIN-RELATED"/>
    <property type="match status" value="1"/>
</dbReference>
<dbReference type="InterPro" id="IPR051783">
    <property type="entry name" value="NAD(P)-dependent_oxidoreduct"/>
</dbReference>
<dbReference type="PANTHER" id="PTHR48079">
    <property type="entry name" value="PROTEIN YEEZ"/>
    <property type="match status" value="1"/>
</dbReference>
<gene>
    <name evidence="2" type="ORF">Amal_01708</name>
</gene>
<organism evidence="2 3">
    <name type="scientific">Acetobacter malorum</name>
    <dbReference type="NCBI Taxonomy" id="178901"/>
    <lineage>
        <taxon>Bacteria</taxon>
        <taxon>Pseudomonadati</taxon>
        <taxon>Pseudomonadota</taxon>
        <taxon>Alphaproteobacteria</taxon>
        <taxon>Acetobacterales</taxon>
        <taxon>Acetobacteraceae</taxon>
        <taxon>Acetobacter</taxon>
    </lineage>
</organism>
<dbReference type="GO" id="GO:0005737">
    <property type="term" value="C:cytoplasm"/>
    <property type="evidence" value="ECO:0007669"/>
    <property type="project" value="TreeGrafter"/>
</dbReference>
<dbReference type="STRING" id="178901.AmDm5_1839"/>
<dbReference type="InterPro" id="IPR036291">
    <property type="entry name" value="NAD(P)-bd_dom_sf"/>
</dbReference>
<protein>
    <submittedName>
        <fullName evidence="2">Nucleoside-diphosphate-sugar epimerase</fullName>
    </submittedName>
</protein>
<dbReference type="eggNOG" id="COG0451">
    <property type="taxonomic scope" value="Bacteria"/>
</dbReference>
<feature type="domain" description="NAD-dependent epimerase/dehydratase" evidence="1">
    <location>
        <begin position="3"/>
        <end position="213"/>
    </location>
</feature>
<dbReference type="EMBL" id="LVHD01000017">
    <property type="protein sequence ID" value="OAG77170.1"/>
    <property type="molecule type" value="Genomic_DNA"/>
</dbReference>
<evidence type="ECO:0000313" key="3">
    <source>
        <dbReference type="Proteomes" id="UP000077349"/>
    </source>
</evidence>
<evidence type="ECO:0000313" key="2">
    <source>
        <dbReference type="EMBL" id="OAG77170.1"/>
    </source>
</evidence>
<dbReference type="GO" id="GO:0004029">
    <property type="term" value="F:aldehyde dehydrogenase (NAD+) activity"/>
    <property type="evidence" value="ECO:0007669"/>
    <property type="project" value="TreeGrafter"/>
</dbReference>
<dbReference type="AlphaFoldDB" id="A0A087PP37"/>
<accession>A0A087PP37</accession>
<sequence length="301" mass="32549">MKIFLTGATGYIGGSIARYLTDFGHDVRGLVRQPAKAQALQEIGLSPVLGALDDVSLLAEEAKAADAVIHAADSDHLPSVQTFLEALKGSGKAFIHTSGSSVVGDDARGAYERPDIFADDTPFVPMDIRKDRVEINEIVRIAGVRDGIRTIVFCPTMIYGESLGLPAKSDQLPKLYAQSRKVGAGAYIGTGLNRWSNVHIRDLAELYRLALEKAPSASYFYAENGEASFIEIATAISNALGFDGKTQSWPADDAIAELGDWARFAIGSNSRVRAVNARRLLGWAPQHTSIQKWIETTDVAW</sequence>